<dbReference type="GO" id="GO:0004843">
    <property type="term" value="F:cysteine-type deubiquitinase activity"/>
    <property type="evidence" value="ECO:0007669"/>
    <property type="project" value="UniProtKB-EC"/>
</dbReference>
<keyword evidence="8" id="KW-0645">Protease</keyword>
<dbReference type="GO" id="GO:0006508">
    <property type="term" value="P:proteolysis"/>
    <property type="evidence" value="ECO:0007669"/>
    <property type="project" value="UniProtKB-KW"/>
</dbReference>
<keyword evidence="13" id="KW-0862">Zinc</keyword>
<organism evidence="16">
    <name type="scientific">Ixodes ricinus</name>
    <name type="common">Common tick</name>
    <name type="synonym">Acarus ricinus</name>
    <dbReference type="NCBI Taxonomy" id="34613"/>
    <lineage>
        <taxon>Eukaryota</taxon>
        <taxon>Metazoa</taxon>
        <taxon>Ecdysozoa</taxon>
        <taxon>Arthropoda</taxon>
        <taxon>Chelicerata</taxon>
        <taxon>Arachnida</taxon>
        <taxon>Acari</taxon>
        <taxon>Parasitiformes</taxon>
        <taxon>Ixodida</taxon>
        <taxon>Ixodoidea</taxon>
        <taxon>Ixodidae</taxon>
        <taxon>Ixodinae</taxon>
        <taxon>Ixodes</taxon>
    </lineage>
</organism>
<name>A0A147BEZ0_IXORI</name>
<keyword evidence="11 16" id="KW-0378">Hydrolase</keyword>
<sequence>MNRPTQSRRPKVLLDRDLQNPRFDAGTLFEVLGDDPYDAKMKVQSLDPGDSTVILCRRDVLKELTPLEALVLLPVKPVRNRLKIYRDDDWLKEIPVICENKRVIVKDKFEGIVKFKGVVKEYGPGIRFIVEIQDGTNDPIKRKQCVSIQDLRLLDGREIYHGPNSVAPRLPSKKKVLPGVTRSDPPQHERLGLCELALEVPLRVNDRVVWVSDHGPEYGTVRWLGHLHDTSQDLMVGVEFDNRVGTGTGKYRDRQLFEAQLGHASLIPLLGLLKADDYLGEQTSWGAPFPGQVDYGNSSFYLSRHEGRPRVALPPNHLQVRCPPLCGPTEHFEREQLTSSNAFNHVNPLYEKCKDLQRHDSQASNASQKKKPVYSRTNDLGKDASCSDSVQKRCELKERSCSPQEPQTLLPLGHSANCLQDLVGRERGIQGHHNSCYLDATLFAMFSCTDVFDSMIHRPKCVSDIEEYSDIQKVLRDDIVNELRREKFVSHDKVMTLRKLLDAQGGVSGLTTEEKDPEEFLNSLFRALGVEPYLKLSSGQGTHLYQLFVEKHELLDEPNIPTVQQLFHHSIHDSNIKLNEIPSALIIQMPRFGKQFKVYPRIIPSLTLDVTDALENSPRSCFVCGRLACKECRDCFRPDVGLEGTSYCSTCSDAVHKHPDRLQHTLSNLKVFECIDKDRPVPRHCMDLCAVVCIETSHYVCFVKCGQDPVSTWVFFDSMADREGAEDGHNIPEVVEFHDHTLWLGNTTPSSLQTALDSKNLGSMSRRLVCDAYMCMYKSNMAAKYS</sequence>
<evidence type="ECO:0000256" key="4">
    <source>
        <dbReference type="ARBA" id="ARBA00009085"/>
    </source>
</evidence>
<evidence type="ECO:0000256" key="1">
    <source>
        <dbReference type="ARBA" id="ARBA00000707"/>
    </source>
</evidence>
<dbReference type="GO" id="GO:0016579">
    <property type="term" value="P:protein deubiquitination"/>
    <property type="evidence" value="ECO:0007669"/>
    <property type="project" value="InterPro"/>
</dbReference>
<dbReference type="Pfam" id="PF01302">
    <property type="entry name" value="CAP_GLY"/>
    <property type="match status" value="1"/>
</dbReference>
<feature type="region of interest" description="Disordered" evidence="14">
    <location>
        <begin position="357"/>
        <end position="385"/>
    </location>
</feature>
<evidence type="ECO:0000256" key="8">
    <source>
        <dbReference type="ARBA" id="ARBA00022670"/>
    </source>
</evidence>
<dbReference type="SUPFAM" id="SSF74924">
    <property type="entry name" value="Cap-Gly domain"/>
    <property type="match status" value="1"/>
</dbReference>
<dbReference type="SUPFAM" id="SSF54001">
    <property type="entry name" value="Cysteine proteinases"/>
    <property type="match status" value="1"/>
</dbReference>
<keyword evidence="6" id="KW-0963">Cytoplasm</keyword>
<dbReference type="InterPro" id="IPR038765">
    <property type="entry name" value="Papain-like_cys_pep_sf"/>
</dbReference>
<dbReference type="EMBL" id="GEGO01006024">
    <property type="protein sequence ID" value="JAR89380.1"/>
    <property type="molecule type" value="Transcribed_RNA"/>
</dbReference>
<evidence type="ECO:0000256" key="11">
    <source>
        <dbReference type="ARBA" id="ARBA00022801"/>
    </source>
</evidence>
<dbReference type="SMART" id="SM01052">
    <property type="entry name" value="CAP_GLY"/>
    <property type="match status" value="1"/>
</dbReference>
<keyword evidence="12" id="KW-0788">Thiol protease</keyword>
<evidence type="ECO:0000259" key="15">
    <source>
        <dbReference type="PROSITE" id="PS50235"/>
    </source>
</evidence>
<keyword evidence="7" id="KW-0597">Phosphoprotein</keyword>
<comment type="similarity">
    <text evidence="4">Belongs to the peptidase C19 family.</text>
</comment>
<evidence type="ECO:0000256" key="5">
    <source>
        <dbReference type="ARBA" id="ARBA00012759"/>
    </source>
</evidence>
<comment type="catalytic activity">
    <reaction evidence="1">
        <text>Thiol-dependent hydrolysis of ester, thioester, amide, peptide and isopeptide bonds formed by the C-terminal Gly of ubiquitin (a 76-residue protein attached to proteins as an intracellular targeting signal).</text>
        <dbReference type="EC" id="3.4.19.12"/>
    </reaction>
</comment>
<dbReference type="PANTHER" id="PTHR11830">
    <property type="entry name" value="40S RIBOSOMAL PROTEIN S3A"/>
    <property type="match status" value="1"/>
</dbReference>
<keyword evidence="10" id="KW-0833">Ubl conjugation pathway</keyword>
<evidence type="ECO:0000256" key="6">
    <source>
        <dbReference type="ARBA" id="ARBA00022490"/>
    </source>
</evidence>
<dbReference type="Pfam" id="PF00443">
    <property type="entry name" value="UCH"/>
    <property type="match status" value="1"/>
</dbReference>
<dbReference type="Gene3D" id="3.90.70.10">
    <property type="entry name" value="Cysteine proteinases"/>
    <property type="match status" value="1"/>
</dbReference>
<dbReference type="GO" id="GO:0046872">
    <property type="term" value="F:metal ion binding"/>
    <property type="evidence" value="ECO:0007669"/>
    <property type="project" value="UniProtKB-KW"/>
</dbReference>
<dbReference type="PROSITE" id="PS50235">
    <property type="entry name" value="USP_3"/>
    <property type="match status" value="1"/>
</dbReference>
<dbReference type="Gene3D" id="2.30.30.190">
    <property type="entry name" value="CAP Gly-rich-like domain"/>
    <property type="match status" value="1"/>
</dbReference>
<reference evidence="16" key="1">
    <citation type="journal article" date="2018" name="PLoS Negl. Trop. Dis.">
        <title>Sialome diversity of ticks revealed by RNAseq of single tick salivary glands.</title>
        <authorList>
            <person name="Perner J."/>
            <person name="Kropackova S."/>
            <person name="Kopacek P."/>
            <person name="Ribeiro J.M."/>
        </authorList>
    </citation>
    <scope>NUCLEOTIDE SEQUENCE</scope>
    <source>
        <strain evidence="16">Siblings of single egg batch collected in Ceske Budejovice</strain>
        <tissue evidence="16">Salivary glands</tissue>
    </source>
</reference>
<dbReference type="InterPro" id="IPR028889">
    <property type="entry name" value="USP"/>
</dbReference>
<dbReference type="GO" id="GO:0048471">
    <property type="term" value="C:perinuclear region of cytoplasm"/>
    <property type="evidence" value="ECO:0007669"/>
    <property type="project" value="UniProtKB-SubCell"/>
</dbReference>
<dbReference type="FunFam" id="3.90.70.10:FF:000009">
    <property type="entry name" value="Putative ubiquitin carboxyl-terminal hydrolase CYLD"/>
    <property type="match status" value="1"/>
</dbReference>
<evidence type="ECO:0000313" key="16">
    <source>
        <dbReference type="EMBL" id="JAR89380.1"/>
    </source>
</evidence>
<protein>
    <recommendedName>
        <fullName evidence="5">ubiquitinyl hydrolase 1</fullName>
        <ecNumber evidence="5">3.4.19.12</ecNumber>
    </recommendedName>
</protein>
<dbReference type="InterPro" id="IPR036859">
    <property type="entry name" value="CAP-Gly_dom_sf"/>
</dbReference>
<evidence type="ECO:0000256" key="12">
    <source>
        <dbReference type="ARBA" id="ARBA00022807"/>
    </source>
</evidence>
<keyword evidence="9" id="KW-0479">Metal-binding</keyword>
<accession>A0A147BEZ0</accession>
<evidence type="ECO:0000256" key="3">
    <source>
        <dbReference type="ARBA" id="ARBA00004556"/>
    </source>
</evidence>
<dbReference type="GO" id="GO:0005813">
    <property type="term" value="C:centrosome"/>
    <property type="evidence" value="ECO:0007669"/>
    <property type="project" value="UniProtKB-SubCell"/>
</dbReference>
<dbReference type="InterPro" id="IPR001394">
    <property type="entry name" value="Peptidase_C19_UCH"/>
</dbReference>
<proteinExistence type="inferred from homology"/>
<evidence type="ECO:0000256" key="10">
    <source>
        <dbReference type="ARBA" id="ARBA00022786"/>
    </source>
</evidence>
<dbReference type="EC" id="3.4.19.12" evidence="5"/>
<dbReference type="InterPro" id="IPR000938">
    <property type="entry name" value="CAP-Gly_domain"/>
</dbReference>
<evidence type="ECO:0000256" key="13">
    <source>
        <dbReference type="ARBA" id="ARBA00022833"/>
    </source>
</evidence>
<dbReference type="AlphaFoldDB" id="A0A147BEZ0"/>
<evidence type="ECO:0000256" key="2">
    <source>
        <dbReference type="ARBA" id="ARBA00004300"/>
    </source>
</evidence>
<evidence type="ECO:0000256" key="14">
    <source>
        <dbReference type="SAM" id="MobiDB-lite"/>
    </source>
</evidence>
<feature type="domain" description="USP" evidence="15">
    <location>
        <begin position="427"/>
        <end position="747"/>
    </location>
</feature>
<evidence type="ECO:0000256" key="7">
    <source>
        <dbReference type="ARBA" id="ARBA00022553"/>
    </source>
</evidence>
<evidence type="ECO:0000256" key="9">
    <source>
        <dbReference type="ARBA" id="ARBA00022723"/>
    </source>
</evidence>
<comment type="subcellular location">
    <subcellularLocation>
        <location evidence="2">Cytoplasm</location>
        <location evidence="2">Cytoskeleton</location>
        <location evidence="2">Microtubule organizing center</location>
        <location evidence="2">Centrosome</location>
    </subcellularLocation>
    <subcellularLocation>
        <location evidence="3">Cytoplasm</location>
        <location evidence="3">Perinuclear region</location>
    </subcellularLocation>
</comment>